<dbReference type="InterPro" id="IPR018114">
    <property type="entry name" value="TRYPSIN_HIS"/>
</dbReference>
<protein>
    <submittedName>
        <fullName evidence="3">Transmembrane protease serine 11D-like protein</fullName>
    </submittedName>
</protein>
<dbReference type="PANTHER" id="PTHR24252">
    <property type="entry name" value="ACROSIN-RELATED"/>
    <property type="match status" value="1"/>
</dbReference>
<keyword evidence="3" id="KW-0645">Protease</keyword>
<dbReference type="GO" id="GO:0006508">
    <property type="term" value="P:proteolysis"/>
    <property type="evidence" value="ECO:0007669"/>
    <property type="project" value="UniProtKB-KW"/>
</dbReference>
<keyword evidence="3" id="KW-0378">Hydrolase</keyword>
<evidence type="ECO:0000313" key="4">
    <source>
        <dbReference type="Proteomes" id="UP001279410"/>
    </source>
</evidence>
<dbReference type="InterPro" id="IPR009003">
    <property type="entry name" value="Peptidase_S1_PA"/>
</dbReference>
<comment type="caution">
    <text evidence="3">The sequence shown here is derived from an EMBL/GenBank/DDBJ whole genome shotgun (WGS) entry which is preliminary data.</text>
</comment>
<feature type="domain" description="Peptidase S1" evidence="2">
    <location>
        <begin position="4"/>
        <end position="46"/>
    </location>
</feature>
<keyword evidence="1" id="KW-1015">Disulfide bond</keyword>
<dbReference type="InterPro" id="IPR043504">
    <property type="entry name" value="Peptidase_S1_PA_chymotrypsin"/>
</dbReference>
<dbReference type="PROSITE" id="PS50240">
    <property type="entry name" value="TRYPSIN_DOM"/>
    <property type="match status" value="1"/>
</dbReference>
<proteinExistence type="predicted"/>
<name>A0AAD3M245_LATJO</name>
<evidence type="ECO:0000313" key="3">
    <source>
        <dbReference type="EMBL" id="GLD46108.1"/>
    </source>
</evidence>
<gene>
    <name evidence="3" type="ORF">AKAME5_002699200</name>
</gene>
<dbReference type="AlphaFoldDB" id="A0AAD3M245"/>
<keyword evidence="3" id="KW-0472">Membrane</keyword>
<dbReference type="Proteomes" id="UP001279410">
    <property type="component" value="Unassembled WGS sequence"/>
</dbReference>
<dbReference type="Gene3D" id="2.40.10.10">
    <property type="entry name" value="Trypsin-like serine proteases"/>
    <property type="match status" value="2"/>
</dbReference>
<dbReference type="PANTHER" id="PTHR24252:SF8">
    <property type="entry name" value="ACROSIN"/>
    <property type="match status" value="1"/>
</dbReference>
<dbReference type="InterPro" id="IPR001254">
    <property type="entry name" value="Trypsin_dom"/>
</dbReference>
<organism evidence="3 4">
    <name type="scientific">Lates japonicus</name>
    <name type="common">Japanese lates</name>
    <dbReference type="NCBI Taxonomy" id="270547"/>
    <lineage>
        <taxon>Eukaryota</taxon>
        <taxon>Metazoa</taxon>
        <taxon>Chordata</taxon>
        <taxon>Craniata</taxon>
        <taxon>Vertebrata</taxon>
        <taxon>Euteleostomi</taxon>
        <taxon>Actinopterygii</taxon>
        <taxon>Neopterygii</taxon>
        <taxon>Teleostei</taxon>
        <taxon>Neoteleostei</taxon>
        <taxon>Acanthomorphata</taxon>
        <taxon>Carangaria</taxon>
        <taxon>Carangaria incertae sedis</taxon>
        <taxon>Centropomidae</taxon>
        <taxon>Lates</taxon>
    </lineage>
</organism>
<sequence>MSRIVGGQEAPEGAWPWQVSIQIVSRHHCGGTILNSLWVLTATHCFYKYLHTMNRLQEAEVELIDRRRCNLITWYAGLVTENMICAGVERAERPCLSGTDPGDKEALCSKQQNEGEACGVGVAAGKSA</sequence>
<keyword evidence="3" id="KW-0812">Transmembrane</keyword>
<evidence type="ECO:0000259" key="2">
    <source>
        <dbReference type="PROSITE" id="PS50240"/>
    </source>
</evidence>
<reference evidence="3" key="1">
    <citation type="submission" date="2022-08" db="EMBL/GenBank/DDBJ databases">
        <title>Genome sequencing of akame (Lates japonicus).</title>
        <authorList>
            <person name="Hashiguchi Y."/>
            <person name="Takahashi H."/>
        </authorList>
    </citation>
    <scope>NUCLEOTIDE SEQUENCE</scope>
    <source>
        <strain evidence="3">Kochi</strain>
    </source>
</reference>
<dbReference type="SUPFAM" id="SSF50494">
    <property type="entry name" value="Trypsin-like serine proteases"/>
    <property type="match status" value="1"/>
</dbReference>
<dbReference type="GO" id="GO:0004252">
    <property type="term" value="F:serine-type endopeptidase activity"/>
    <property type="evidence" value="ECO:0007669"/>
    <property type="project" value="InterPro"/>
</dbReference>
<dbReference type="PROSITE" id="PS00134">
    <property type="entry name" value="TRYPSIN_HIS"/>
    <property type="match status" value="1"/>
</dbReference>
<keyword evidence="4" id="KW-1185">Reference proteome</keyword>
<dbReference type="EMBL" id="BRZM01003163">
    <property type="protein sequence ID" value="GLD46108.1"/>
    <property type="molecule type" value="Genomic_DNA"/>
</dbReference>
<accession>A0AAD3M245</accession>
<evidence type="ECO:0000256" key="1">
    <source>
        <dbReference type="ARBA" id="ARBA00023157"/>
    </source>
</evidence>
<dbReference type="Pfam" id="PF00089">
    <property type="entry name" value="Trypsin"/>
    <property type="match status" value="1"/>
</dbReference>